<comment type="caution">
    <text evidence="2">The sequence shown here is derived from an EMBL/GenBank/DDBJ whole genome shotgun (WGS) entry which is preliminary data.</text>
</comment>
<gene>
    <name evidence="2" type="ORF">RBSH_01361</name>
</gene>
<evidence type="ECO:0000313" key="3">
    <source>
        <dbReference type="Proteomes" id="UP000007993"/>
    </source>
</evidence>
<dbReference type="PATRIC" id="fig|993517.3.peg.1485"/>
<reference evidence="2 3" key="1">
    <citation type="journal article" date="2013" name="Mar. Genomics">
        <title>Expression of sulfatases in Rhodopirellula baltica and the diversity of sulfatases in the genus Rhodopirellula.</title>
        <authorList>
            <person name="Wegner C.E."/>
            <person name="Richter-Heitmann T."/>
            <person name="Klindworth A."/>
            <person name="Klockow C."/>
            <person name="Richter M."/>
            <person name="Achstetter T."/>
            <person name="Glockner F.O."/>
            <person name="Harder J."/>
        </authorList>
    </citation>
    <scope>NUCLEOTIDE SEQUENCE [LARGE SCALE GENOMIC DNA]</scope>
    <source>
        <strain evidence="2 3">SH28</strain>
    </source>
</reference>
<dbReference type="EMBL" id="AMCW01000032">
    <property type="protein sequence ID" value="EKK03303.1"/>
    <property type="molecule type" value="Genomic_DNA"/>
</dbReference>
<dbReference type="AlphaFoldDB" id="K5DLI8"/>
<sequence length="98" mass="11419">MWVAKEWSESQDSSPTREGQQTLQNSSVLNQQQRAGEKSQIRDTNAPIFCEPLEISQRRDQSDRSVSMSLSLHRETKKGQQPEDCWPHSNSRERERSF</sequence>
<name>K5DLI8_RHOBT</name>
<organism evidence="2 3">
    <name type="scientific">Rhodopirellula baltica SH28</name>
    <dbReference type="NCBI Taxonomy" id="993517"/>
    <lineage>
        <taxon>Bacteria</taxon>
        <taxon>Pseudomonadati</taxon>
        <taxon>Planctomycetota</taxon>
        <taxon>Planctomycetia</taxon>
        <taxon>Pirellulales</taxon>
        <taxon>Pirellulaceae</taxon>
        <taxon>Rhodopirellula</taxon>
    </lineage>
</organism>
<protein>
    <submittedName>
        <fullName evidence="2">Uncharacterized protein</fullName>
    </submittedName>
</protein>
<evidence type="ECO:0000313" key="2">
    <source>
        <dbReference type="EMBL" id="EKK03303.1"/>
    </source>
</evidence>
<dbReference type="Proteomes" id="UP000007993">
    <property type="component" value="Unassembled WGS sequence"/>
</dbReference>
<accession>K5DLI8</accession>
<feature type="compositionally biased region" description="Polar residues" evidence="1">
    <location>
        <begin position="10"/>
        <end position="34"/>
    </location>
</feature>
<evidence type="ECO:0000256" key="1">
    <source>
        <dbReference type="SAM" id="MobiDB-lite"/>
    </source>
</evidence>
<feature type="compositionally biased region" description="Basic and acidic residues" evidence="1">
    <location>
        <begin position="72"/>
        <end position="81"/>
    </location>
</feature>
<proteinExistence type="predicted"/>
<feature type="region of interest" description="Disordered" evidence="1">
    <location>
        <begin position="1"/>
        <end position="98"/>
    </location>
</feature>